<gene>
    <name evidence="1" type="ORF">TM448A01855_0012</name>
</gene>
<dbReference type="AlphaFoldDB" id="A0A6H1ZT85"/>
<accession>A0A6H1ZT85</accession>
<sequence length="58" mass="6599">MVRSESKVEIVLIMSMEEARILKALVQNPMTHDPEVGELCKSIFNALDEFRYNLMGGN</sequence>
<proteinExistence type="predicted"/>
<organism evidence="1">
    <name type="scientific">viral metagenome</name>
    <dbReference type="NCBI Taxonomy" id="1070528"/>
    <lineage>
        <taxon>unclassified sequences</taxon>
        <taxon>metagenomes</taxon>
        <taxon>organismal metagenomes</taxon>
    </lineage>
</organism>
<protein>
    <submittedName>
        <fullName evidence="1">Uncharacterized protein</fullName>
    </submittedName>
</protein>
<evidence type="ECO:0000313" key="1">
    <source>
        <dbReference type="EMBL" id="QJA50672.1"/>
    </source>
</evidence>
<dbReference type="EMBL" id="MT144210">
    <property type="protein sequence ID" value="QJA50672.1"/>
    <property type="molecule type" value="Genomic_DNA"/>
</dbReference>
<reference evidence="1" key="1">
    <citation type="submission" date="2020-03" db="EMBL/GenBank/DDBJ databases">
        <title>The deep terrestrial virosphere.</title>
        <authorList>
            <person name="Holmfeldt K."/>
            <person name="Nilsson E."/>
            <person name="Simone D."/>
            <person name="Lopez-Fernandez M."/>
            <person name="Wu X."/>
            <person name="de Brujin I."/>
            <person name="Lundin D."/>
            <person name="Andersson A."/>
            <person name="Bertilsson S."/>
            <person name="Dopson M."/>
        </authorList>
    </citation>
    <scope>NUCLEOTIDE SEQUENCE</scope>
    <source>
        <strain evidence="1">TM448A01855</strain>
    </source>
</reference>
<name>A0A6H1ZT85_9ZZZZ</name>